<keyword evidence="4" id="KW-1185">Reference proteome</keyword>
<feature type="compositionally biased region" description="Basic and acidic residues" evidence="1">
    <location>
        <begin position="250"/>
        <end position="259"/>
    </location>
</feature>
<dbReference type="AlphaFoldDB" id="A0AAV5AK66"/>
<evidence type="ECO:0000256" key="2">
    <source>
        <dbReference type="SAM" id="Phobius"/>
    </source>
</evidence>
<dbReference type="EMBL" id="BPWL01000008">
    <property type="protein sequence ID" value="GJJ13265.1"/>
    <property type="molecule type" value="Genomic_DNA"/>
</dbReference>
<feature type="compositionally biased region" description="Polar residues" evidence="1">
    <location>
        <begin position="113"/>
        <end position="138"/>
    </location>
</feature>
<evidence type="ECO:0000256" key="1">
    <source>
        <dbReference type="SAM" id="MobiDB-lite"/>
    </source>
</evidence>
<dbReference type="Proteomes" id="UP001050691">
    <property type="component" value="Unassembled WGS sequence"/>
</dbReference>
<feature type="region of interest" description="Disordered" evidence="1">
    <location>
        <begin position="573"/>
        <end position="593"/>
    </location>
</feature>
<evidence type="ECO:0000313" key="3">
    <source>
        <dbReference type="EMBL" id="GJJ13265.1"/>
    </source>
</evidence>
<feature type="transmembrane region" description="Helical" evidence="2">
    <location>
        <begin position="60"/>
        <end position="79"/>
    </location>
</feature>
<gene>
    <name evidence="3" type="ORF">Clacol_007516</name>
</gene>
<protein>
    <submittedName>
        <fullName evidence="3">Uncharacterized protein</fullName>
    </submittedName>
</protein>
<reference evidence="3" key="1">
    <citation type="submission" date="2021-10" db="EMBL/GenBank/DDBJ databases">
        <title>De novo Genome Assembly of Clathrus columnatus (Basidiomycota, Fungi) Using Illumina and Nanopore Sequence Data.</title>
        <authorList>
            <person name="Ogiso-Tanaka E."/>
            <person name="Itagaki H."/>
            <person name="Hosoya T."/>
            <person name="Hosaka K."/>
        </authorList>
    </citation>
    <scope>NUCLEOTIDE SEQUENCE</scope>
    <source>
        <strain evidence="3">MO-923</strain>
    </source>
</reference>
<keyword evidence="2" id="KW-0472">Membrane</keyword>
<sequence length="700" mass="75523">MSGGNDNLYIDRPDLGQEKQEKWNALKRNIPVLISVLVGLGTGIGNLICFEFSESSLGRLLQALELYILVLYVLISTFYQSRSKADQLSIEDDRLPIVGSKERITTIDERTPASRSSFNVQPGTGSLLPTSMPSLTKTSLRPRRSARLSSWLTSINTSRDSDVNNASMSSTPGSSILSPSSSNQKASGRVSSLLYYYAERARSLKSRSGLLSGVGGRIRSVSWDMFNPAFGEEKVGKGDENEMPIESLNEKRNQRRESHPSQLQATTPNFQTPKIPTPTLASRLERLAMQLDFMPSSSLTSKNGQTTGETMDTLSPGPTDRLSIPMSNPNEFRLTPITHNALQLDTLSYYYEPDANSNHLNRATYSLWHSDSYTKSVRSSASSSIAGFETFLSQQQAELNMSVAELGLFESGLLNNGEGGGDLVGGSQKNSLASDFSFSRFPEPPAALALGRDAETGESAFVELEVGTEGQGNYPGASTTLPETIGPVYSNSESLRSPSSFPAPIKRTSGDSSVLGMNEGALTLGLGLNGIVTREELGTSSQFDVTSFIATGGGRTDSFQSHIRSPHLEIERYRPSSSDVEEADGGDDGTMTPTRSVVRFATVVRVPPVVSAPAKQRIPSRFSFRSQKEDAPNAKVKIDSILNTSEVAPVPTTILATTAGLVARPGQTSVSSIRQTHRKKIGLPSRVKLDVGDSSPPFAH</sequence>
<name>A0AAV5AK66_9AGAM</name>
<keyword evidence="2" id="KW-1133">Transmembrane helix</keyword>
<feature type="region of interest" description="Disordered" evidence="1">
    <location>
        <begin position="161"/>
        <end position="186"/>
    </location>
</feature>
<evidence type="ECO:0000313" key="4">
    <source>
        <dbReference type="Proteomes" id="UP001050691"/>
    </source>
</evidence>
<accession>A0AAV5AK66</accession>
<feature type="region of interest" description="Disordered" evidence="1">
    <location>
        <begin position="110"/>
        <end position="142"/>
    </location>
</feature>
<feature type="compositionally biased region" description="Polar residues" evidence="1">
    <location>
        <begin position="296"/>
        <end position="313"/>
    </location>
</feature>
<feature type="compositionally biased region" description="Polar residues" evidence="1">
    <location>
        <begin position="260"/>
        <end position="274"/>
    </location>
</feature>
<feature type="transmembrane region" description="Helical" evidence="2">
    <location>
        <begin position="30"/>
        <end position="48"/>
    </location>
</feature>
<comment type="caution">
    <text evidence="3">The sequence shown here is derived from an EMBL/GenBank/DDBJ whole genome shotgun (WGS) entry which is preliminary data.</text>
</comment>
<organism evidence="3 4">
    <name type="scientific">Clathrus columnatus</name>
    <dbReference type="NCBI Taxonomy" id="1419009"/>
    <lineage>
        <taxon>Eukaryota</taxon>
        <taxon>Fungi</taxon>
        <taxon>Dikarya</taxon>
        <taxon>Basidiomycota</taxon>
        <taxon>Agaricomycotina</taxon>
        <taxon>Agaricomycetes</taxon>
        <taxon>Phallomycetidae</taxon>
        <taxon>Phallales</taxon>
        <taxon>Clathraceae</taxon>
        <taxon>Clathrus</taxon>
    </lineage>
</organism>
<feature type="compositionally biased region" description="Low complexity" evidence="1">
    <location>
        <begin position="167"/>
        <end position="182"/>
    </location>
</feature>
<proteinExistence type="predicted"/>
<feature type="region of interest" description="Disordered" evidence="1">
    <location>
        <begin position="296"/>
        <end position="319"/>
    </location>
</feature>
<feature type="region of interest" description="Disordered" evidence="1">
    <location>
        <begin position="250"/>
        <end position="276"/>
    </location>
</feature>
<keyword evidence="2" id="KW-0812">Transmembrane</keyword>